<feature type="region of interest" description="Disordered" evidence="1">
    <location>
        <begin position="162"/>
        <end position="183"/>
    </location>
</feature>
<evidence type="ECO:0000313" key="4">
    <source>
        <dbReference type="Proteomes" id="UP000076609"/>
    </source>
</evidence>
<organism evidence="3 4">
    <name type="scientific">Sphingomonas hankookensis</name>
    <dbReference type="NCBI Taxonomy" id="563996"/>
    <lineage>
        <taxon>Bacteria</taxon>
        <taxon>Pseudomonadati</taxon>
        <taxon>Pseudomonadota</taxon>
        <taxon>Alphaproteobacteria</taxon>
        <taxon>Sphingomonadales</taxon>
        <taxon>Sphingomonadaceae</taxon>
        <taxon>Sphingomonas</taxon>
    </lineage>
</organism>
<evidence type="ECO:0000259" key="2">
    <source>
        <dbReference type="Pfam" id="PF07811"/>
    </source>
</evidence>
<sequence>MTIVEFALVAPVMLLLLMGLFDLCYRAYAQSILTGAVQAAGRRGTLEGNSSTTATAALDEAVIRQMRAVANNLTWSSSRKFYRSYSNISAEPFDDANHNNQYDPGECYSDINNNNRWDTDPGNSGQGGANDITVYTMTVTYPRLFPLTGFMGLPTTQEISASTRLKNQPYGSQAADAPETRCG</sequence>
<evidence type="ECO:0000256" key="1">
    <source>
        <dbReference type="SAM" id="MobiDB-lite"/>
    </source>
</evidence>
<proteinExistence type="predicted"/>
<feature type="domain" description="TadE-like" evidence="2">
    <location>
        <begin position="2"/>
        <end position="42"/>
    </location>
</feature>
<dbReference type="Proteomes" id="UP000076609">
    <property type="component" value="Unassembled WGS sequence"/>
</dbReference>
<keyword evidence="4" id="KW-1185">Reference proteome</keyword>
<protein>
    <recommendedName>
        <fullName evidence="2">TadE-like domain-containing protein</fullName>
    </recommendedName>
</protein>
<comment type="caution">
    <text evidence="3">The sequence shown here is derived from an EMBL/GenBank/DDBJ whole genome shotgun (WGS) entry which is preliminary data.</text>
</comment>
<gene>
    <name evidence="3" type="ORF">AVT10_01565</name>
</gene>
<feature type="compositionally biased region" description="Polar residues" evidence="1">
    <location>
        <begin position="162"/>
        <end position="171"/>
    </location>
</feature>
<reference evidence="4" key="1">
    <citation type="submission" date="2016-01" db="EMBL/GenBank/DDBJ databases">
        <title>Draft genome of Chromobacterium sp. F49.</title>
        <authorList>
            <person name="Hong K.W."/>
        </authorList>
    </citation>
    <scope>NUCLEOTIDE SEQUENCE [LARGE SCALE GENOMIC DNA]</scope>
    <source>
        <strain evidence="4">CN3</strain>
    </source>
</reference>
<dbReference type="EMBL" id="LQQO01000001">
    <property type="protein sequence ID" value="KZE18757.1"/>
    <property type="molecule type" value="Genomic_DNA"/>
</dbReference>
<dbReference type="Pfam" id="PF07811">
    <property type="entry name" value="TadE"/>
    <property type="match status" value="1"/>
</dbReference>
<accession>A0ABR5YGF7</accession>
<name>A0ABR5YGF7_9SPHN</name>
<dbReference type="InterPro" id="IPR012495">
    <property type="entry name" value="TadE-like_dom"/>
</dbReference>
<evidence type="ECO:0000313" key="3">
    <source>
        <dbReference type="EMBL" id="KZE18757.1"/>
    </source>
</evidence>
<dbReference type="RefSeq" id="WP_066687410.1">
    <property type="nucleotide sequence ID" value="NZ_CP117025.1"/>
</dbReference>